<organism evidence="2 3">
    <name type="scientific">Haloterrigena turkmenica (strain ATCC 51198 / DSM 5511 / JCM 9101 / NCIMB 13204 / VKM B-1734 / 4k)</name>
    <name type="common">Halococcus turkmenicus</name>
    <dbReference type="NCBI Taxonomy" id="543526"/>
    <lineage>
        <taxon>Archaea</taxon>
        <taxon>Methanobacteriati</taxon>
        <taxon>Methanobacteriota</taxon>
        <taxon>Stenosarchaea group</taxon>
        <taxon>Halobacteria</taxon>
        <taxon>Halobacteriales</taxon>
        <taxon>Natrialbaceae</taxon>
        <taxon>Haloterrigena</taxon>
    </lineage>
</organism>
<dbReference type="AlphaFoldDB" id="D2RSV0"/>
<name>D2RSV0_HALTV</name>
<reference evidence="2 3" key="1">
    <citation type="journal article" date="2010" name="Stand. Genomic Sci.">
        <title>Complete genome sequence of Haloterrigena turkmenica type strain (4k).</title>
        <authorList>
            <person name="Saunders E."/>
            <person name="Tindall B.J."/>
            <person name="Fahnrich R."/>
            <person name="Lapidus A."/>
            <person name="Copeland A."/>
            <person name="Del Rio T.G."/>
            <person name="Lucas S."/>
            <person name="Chen F."/>
            <person name="Tice H."/>
            <person name="Cheng J.F."/>
            <person name="Han C."/>
            <person name="Detter J.C."/>
            <person name="Bruce D."/>
            <person name="Goodwin L."/>
            <person name="Chain P."/>
            <person name="Pitluck S."/>
            <person name="Pati A."/>
            <person name="Ivanova N."/>
            <person name="Mavromatis K."/>
            <person name="Chen A."/>
            <person name="Palaniappan K."/>
            <person name="Land M."/>
            <person name="Hauser L."/>
            <person name="Chang Y.J."/>
            <person name="Jeffries C.D."/>
            <person name="Brettin T."/>
            <person name="Rohde M."/>
            <person name="Goker M."/>
            <person name="Bristow J."/>
            <person name="Eisen J.A."/>
            <person name="Markowitz V."/>
            <person name="Hugenholtz P."/>
            <person name="Klenk H.P."/>
            <person name="Kyrpides N.C."/>
        </authorList>
    </citation>
    <scope>NUCLEOTIDE SEQUENCE [LARGE SCALE GENOMIC DNA]</scope>
    <source>
        <strain evidence="3">ATCC 51198 / DSM 5511 / JCM 9101 / NCIMB 13204 / VKM B-1734 / 4k</strain>
    </source>
</reference>
<dbReference type="Proteomes" id="UP000001903">
    <property type="component" value="Chromosome"/>
</dbReference>
<dbReference type="KEGG" id="htu:Htur_0023"/>
<accession>D2RSV0</accession>
<dbReference type="STRING" id="543526.Htur_0023"/>
<keyword evidence="3" id="KW-1185">Reference proteome</keyword>
<gene>
    <name evidence="2" type="ordered locus">Htur_0023</name>
</gene>
<proteinExistence type="predicted"/>
<feature type="domain" description="Aromatic-ring-hydroxylating dioxygenase alpha subunit C-terminal" evidence="1">
    <location>
        <begin position="5"/>
        <end position="114"/>
    </location>
</feature>
<dbReference type="eggNOG" id="arCOG07775">
    <property type="taxonomic scope" value="Archaea"/>
</dbReference>
<dbReference type="EMBL" id="CP001860">
    <property type="protein sequence ID" value="ADB58924.1"/>
    <property type="molecule type" value="Genomic_DNA"/>
</dbReference>
<sequence>MRIHHEREAKFYYFWPNLTVNVYGTADGAGTYIIVGPIDEGRFQLVADHCFADPDLTEAKAEFVRTSRQLREEDFELIDRQQRGLESGGTVQARLGPNEHTVHKRHRFAREAYEA</sequence>
<dbReference type="InterPro" id="IPR015879">
    <property type="entry name" value="Ring_hydroxy_dOase_asu_C_dom"/>
</dbReference>
<evidence type="ECO:0000259" key="1">
    <source>
        <dbReference type="Pfam" id="PF00848"/>
    </source>
</evidence>
<dbReference type="SUPFAM" id="SSF55961">
    <property type="entry name" value="Bet v1-like"/>
    <property type="match status" value="1"/>
</dbReference>
<dbReference type="Gene3D" id="3.90.380.10">
    <property type="entry name" value="Naphthalene 1,2-dioxygenase Alpha Subunit, Chain A, domain 1"/>
    <property type="match status" value="1"/>
</dbReference>
<protein>
    <recommendedName>
        <fullName evidence="1">Aromatic-ring-hydroxylating dioxygenase alpha subunit C-terminal domain-containing protein</fullName>
    </recommendedName>
</protein>
<evidence type="ECO:0000313" key="2">
    <source>
        <dbReference type="EMBL" id="ADB58924.1"/>
    </source>
</evidence>
<evidence type="ECO:0000313" key="3">
    <source>
        <dbReference type="Proteomes" id="UP000001903"/>
    </source>
</evidence>
<dbReference type="Pfam" id="PF00848">
    <property type="entry name" value="Ring_hydroxyl_A"/>
    <property type="match status" value="1"/>
</dbReference>
<dbReference type="GO" id="GO:0005506">
    <property type="term" value="F:iron ion binding"/>
    <property type="evidence" value="ECO:0007669"/>
    <property type="project" value="InterPro"/>
</dbReference>
<dbReference type="HOGENOM" id="CLU_2103440_0_0_2"/>
<dbReference type="GO" id="GO:0051537">
    <property type="term" value="F:2 iron, 2 sulfur cluster binding"/>
    <property type="evidence" value="ECO:0007669"/>
    <property type="project" value="InterPro"/>
</dbReference>